<comment type="subcellular location">
    <subcellularLocation>
        <location evidence="1">Membrane</location>
        <topology evidence="1">Single-pass membrane protein</topology>
    </subcellularLocation>
</comment>
<keyword evidence="3 11" id="KW-0349">Heme</keyword>
<evidence type="ECO:0000256" key="6">
    <source>
        <dbReference type="ARBA" id="ARBA00022989"/>
    </source>
</evidence>
<keyword evidence="4" id="KW-0812">Transmembrane</keyword>
<dbReference type="GO" id="GO:0020037">
    <property type="term" value="F:heme binding"/>
    <property type="evidence" value="ECO:0007669"/>
    <property type="project" value="InterPro"/>
</dbReference>
<dbReference type="SUPFAM" id="SSF48264">
    <property type="entry name" value="Cytochrome P450"/>
    <property type="match status" value="1"/>
</dbReference>
<protein>
    <recommendedName>
        <fullName evidence="15">Cytochrome P450 CYP749A22-like</fullName>
    </recommendedName>
</protein>
<evidence type="ECO:0000256" key="11">
    <source>
        <dbReference type="PIRSR" id="PIRSR602401-1"/>
    </source>
</evidence>
<evidence type="ECO:0000256" key="10">
    <source>
        <dbReference type="ARBA" id="ARBA00023136"/>
    </source>
</evidence>
<dbReference type="PRINTS" id="PR00463">
    <property type="entry name" value="EP450I"/>
</dbReference>
<evidence type="ECO:0000256" key="4">
    <source>
        <dbReference type="ARBA" id="ARBA00022692"/>
    </source>
</evidence>
<dbReference type="InterPro" id="IPR018247">
    <property type="entry name" value="EF_Hand_1_Ca_BS"/>
</dbReference>
<evidence type="ECO:0008006" key="15">
    <source>
        <dbReference type="Google" id="ProtNLM"/>
    </source>
</evidence>
<evidence type="ECO:0000256" key="8">
    <source>
        <dbReference type="ARBA" id="ARBA00023004"/>
    </source>
</evidence>
<dbReference type="GO" id="GO:0004497">
    <property type="term" value="F:monooxygenase activity"/>
    <property type="evidence" value="ECO:0007669"/>
    <property type="project" value="UniProtKB-KW"/>
</dbReference>
<evidence type="ECO:0000256" key="5">
    <source>
        <dbReference type="ARBA" id="ARBA00022723"/>
    </source>
</evidence>
<organism evidence="13 14">
    <name type="scientific">Ziziphus jujuba var. spinosa</name>
    <dbReference type="NCBI Taxonomy" id="714518"/>
    <lineage>
        <taxon>Eukaryota</taxon>
        <taxon>Viridiplantae</taxon>
        <taxon>Streptophyta</taxon>
        <taxon>Embryophyta</taxon>
        <taxon>Tracheophyta</taxon>
        <taxon>Spermatophyta</taxon>
        <taxon>Magnoliopsida</taxon>
        <taxon>eudicotyledons</taxon>
        <taxon>Gunneridae</taxon>
        <taxon>Pentapetalae</taxon>
        <taxon>rosids</taxon>
        <taxon>fabids</taxon>
        <taxon>Rosales</taxon>
        <taxon>Rhamnaceae</taxon>
        <taxon>Paliureae</taxon>
        <taxon>Ziziphus</taxon>
    </lineage>
</organism>
<keyword evidence="6" id="KW-1133">Transmembrane helix</keyword>
<dbReference type="PANTHER" id="PTHR24282:SF20">
    <property type="entry name" value="CYTOCHROME P450 CYP749A22-LIKE"/>
    <property type="match status" value="1"/>
</dbReference>
<keyword evidence="7 12" id="KW-0560">Oxidoreductase</keyword>
<sequence length="258" mass="29566">MFPAMISSVEMMLERWKSYEGKEVEVFEEFRLLTSEVPWPQAHHDANDSQRISVDDLVDECKTFYVAGQETTNSLLAWTVFLLATHPDWQEEVRKKVLNLFGHENPNPEGIAKLQIMDKVFNESMRLYPPLTASVRNIGREVRQGKLILPSILNIYIARLSVHHDPQIWGEDVNQFKPERFSEGVAEATKNNPAAFSPFGMGPRNCVGNNFAMMEAKIALSMVLQHYPFTLCPTYIHLPVLHITLRPRHGIQLITRPL</sequence>
<evidence type="ECO:0000313" key="14">
    <source>
        <dbReference type="Proteomes" id="UP000813462"/>
    </source>
</evidence>
<dbReference type="PROSITE" id="PS00086">
    <property type="entry name" value="CYTOCHROME_P450"/>
    <property type="match status" value="1"/>
</dbReference>
<dbReference type="InterPro" id="IPR017972">
    <property type="entry name" value="Cyt_P450_CS"/>
</dbReference>
<evidence type="ECO:0000256" key="12">
    <source>
        <dbReference type="RuleBase" id="RU000461"/>
    </source>
</evidence>
<gene>
    <name evidence="13" type="ORF">FEM48_Zijuj10G0066000</name>
</gene>
<evidence type="ECO:0000256" key="2">
    <source>
        <dbReference type="ARBA" id="ARBA00010617"/>
    </source>
</evidence>
<dbReference type="AlphaFoldDB" id="A0A978ULW0"/>
<reference evidence="13" key="1">
    <citation type="journal article" date="2021" name="Front. Plant Sci.">
        <title>Chromosome-Scale Genome Assembly for Chinese Sour Jujube and Insights Into Its Genome Evolution and Domestication Signature.</title>
        <authorList>
            <person name="Shen L.-Y."/>
            <person name="Luo H."/>
            <person name="Wang X.-L."/>
            <person name="Wang X.-M."/>
            <person name="Qiu X.-J."/>
            <person name="Liu H."/>
            <person name="Zhou S.-S."/>
            <person name="Jia K.-H."/>
            <person name="Nie S."/>
            <person name="Bao Y.-T."/>
            <person name="Zhang R.-G."/>
            <person name="Yun Q.-Z."/>
            <person name="Chai Y.-H."/>
            <person name="Lu J.-Y."/>
            <person name="Li Y."/>
            <person name="Zhao S.-W."/>
            <person name="Mao J.-F."/>
            <person name="Jia S.-G."/>
            <person name="Mao Y.-M."/>
        </authorList>
    </citation>
    <scope>NUCLEOTIDE SEQUENCE</scope>
    <source>
        <strain evidence="13">AT0</strain>
        <tissue evidence="13">Leaf</tissue>
    </source>
</reference>
<name>A0A978ULW0_ZIZJJ</name>
<dbReference type="InterPro" id="IPR001128">
    <property type="entry name" value="Cyt_P450"/>
</dbReference>
<dbReference type="InterPro" id="IPR050665">
    <property type="entry name" value="Cytochrome_P450_Monooxygen"/>
</dbReference>
<dbReference type="GO" id="GO:0016020">
    <property type="term" value="C:membrane"/>
    <property type="evidence" value="ECO:0007669"/>
    <property type="project" value="UniProtKB-SubCell"/>
</dbReference>
<dbReference type="InterPro" id="IPR002401">
    <property type="entry name" value="Cyt_P450_E_grp-I"/>
</dbReference>
<dbReference type="InterPro" id="IPR036396">
    <property type="entry name" value="Cyt_P450_sf"/>
</dbReference>
<evidence type="ECO:0000256" key="1">
    <source>
        <dbReference type="ARBA" id="ARBA00004167"/>
    </source>
</evidence>
<proteinExistence type="inferred from homology"/>
<comment type="caution">
    <text evidence="13">The sequence shown here is derived from an EMBL/GenBank/DDBJ whole genome shotgun (WGS) entry which is preliminary data.</text>
</comment>
<keyword evidence="8 11" id="KW-0408">Iron</keyword>
<dbReference type="Proteomes" id="UP000813462">
    <property type="component" value="Unassembled WGS sequence"/>
</dbReference>
<keyword evidence="5 11" id="KW-0479">Metal-binding</keyword>
<comment type="similarity">
    <text evidence="2 12">Belongs to the cytochrome P450 family.</text>
</comment>
<feature type="binding site" description="axial binding residue" evidence="11">
    <location>
        <position position="206"/>
    </location>
    <ligand>
        <name>heme</name>
        <dbReference type="ChEBI" id="CHEBI:30413"/>
    </ligand>
    <ligandPart>
        <name>Fe</name>
        <dbReference type="ChEBI" id="CHEBI:18248"/>
    </ligandPart>
</feature>
<dbReference type="Gene3D" id="1.10.630.10">
    <property type="entry name" value="Cytochrome P450"/>
    <property type="match status" value="1"/>
</dbReference>
<dbReference type="PRINTS" id="PR00385">
    <property type="entry name" value="P450"/>
</dbReference>
<dbReference type="EMBL" id="JAEACU010000010">
    <property type="protein sequence ID" value="KAH7515812.1"/>
    <property type="molecule type" value="Genomic_DNA"/>
</dbReference>
<dbReference type="Pfam" id="PF00067">
    <property type="entry name" value="p450"/>
    <property type="match status" value="1"/>
</dbReference>
<evidence type="ECO:0000256" key="7">
    <source>
        <dbReference type="ARBA" id="ARBA00023002"/>
    </source>
</evidence>
<dbReference type="PANTHER" id="PTHR24282">
    <property type="entry name" value="CYTOCHROME P450 FAMILY MEMBER"/>
    <property type="match status" value="1"/>
</dbReference>
<dbReference type="GO" id="GO:0016705">
    <property type="term" value="F:oxidoreductase activity, acting on paired donors, with incorporation or reduction of molecular oxygen"/>
    <property type="evidence" value="ECO:0007669"/>
    <property type="project" value="InterPro"/>
</dbReference>
<keyword evidence="9 12" id="KW-0503">Monooxygenase</keyword>
<accession>A0A978ULW0</accession>
<dbReference type="PROSITE" id="PS00018">
    <property type="entry name" value="EF_HAND_1"/>
    <property type="match status" value="1"/>
</dbReference>
<keyword evidence="10" id="KW-0472">Membrane</keyword>
<evidence type="ECO:0000256" key="9">
    <source>
        <dbReference type="ARBA" id="ARBA00023033"/>
    </source>
</evidence>
<comment type="cofactor">
    <cofactor evidence="11">
        <name>heme</name>
        <dbReference type="ChEBI" id="CHEBI:30413"/>
    </cofactor>
</comment>
<evidence type="ECO:0000256" key="3">
    <source>
        <dbReference type="ARBA" id="ARBA00022617"/>
    </source>
</evidence>
<evidence type="ECO:0000313" key="13">
    <source>
        <dbReference type="EMBL" id="KAH7515812.1"/>
    </source>
</evidence>
<dbReference type="GO" id="GO:0005506">
    <property type="term" value="F:iron ion binding"/>
    <property type="evidence" value="ECO:0007669"/>
    <property type="project" value="InterPro"/>
</dbReference>